<dbReference type="InterPro" id="IPR028974">
    <property type="entry name" value="TSP_type-3_rpt"/>
</dbReference>
<accession>A0A150SBP6</accession>
<evidence type="ECO:0000256" key="4">
    <source>
        <dbReference type="SAM" id="SignalP"/>
    </source>
</evidence>
<dbReference type="GO" id="GO:0005576">
    <property type="term" value="C:extracellular region"/>
    <property type="evidence" value="ECO:0007669"/>
    <property type="project" value="UniProtKB-SubCell"/>
</dbReference>
<organism evidence="7 8">
    <name type="scientific">Sorangium cellulosum</name>
    <name type="common">Polyangium cellulosum</name>
    <dbReference type="NCBI Taxonomy" id="56"/>
    <lineage>
        <taxon>Bacteria</taxon>
        <taxon>Pseudomonadati</taxon>
        <taxon>Myxococcota</taxon>
        <taxon>Polyangia</taxon>
        <taxon>Polyangiales</taxon>
        <taxon>Polyangiaceae</taxon>
        <taxon>Sorangium</taxon>
    </lineage>
</organism>
<dbReference type="Gene3D" id="4.10.1080.10">
    <property type="entry name" value="TSP type-3 repeat"/>
    <property type="match status" value="1"/>
</dbReference>
<evidence type="ECO:0000313" key="8">
    <source>
        <dbReference type="Proteomes" id="UP000075515"/>
    </source>
</evidence>
<dbReference type="Pfam" id="PF04862">
    <property type="entry name" value="DUF642"/>
    <property type="match status" value="1"/>
</dbReference>
<gene>
    <name evidence="7" type="ORF">BE18_01975</name>
</gene>
<comment type="caution">
    <text evidence="7">The sequence shown here is derived from an EMBL/GenBank/DDBJ whole genome shotgun (WGS) entry which is preliminary data.</text>
</comment>
<evidence type="ECO:0000256" key="3">
    <source>
        <dbReference type="ARBA" id="ARBA00022729"/>
    </source>
</evidence>
<reference evidence="7 8" key="1">
    <citation type="submission" date="2014-02" db="EMBL/GenBank/DDBJ databases">
        <title>The small core and large imbalanced accessory genome model reveals a collaborative survival strategy of Sorangium cellulosum strains in nature.</title>
        <authorList>
            <person name="Han K."/>
            <person name="Peng R."/>
            <person name="Blom J."/>
            <person name="Li Y.-Z."/>
        </authorList>
    </citation>
    <scope>NUCLEOTIDE SEQUENCE [LARGE SCALE GENOMIC DNA]</scope>
    <source>
        <strain evidence="7 8">So0149</strain>
    </source>
</reference>
<dbReference type="SUPFAM" id="SSF103647">
    <property type="entry name" value="TSP type-3 repeat"/>
    <property type="match status" value="1"/>
</dbReference>
<dbReference type="PROSITE" id="PS51257">
    <property type="entry name" value="PROKAR_LIPOPROTEIN"/>
    <property type="match status" value="1"/>
</dbReference>
<feature type="domain" description="DUF642" evidence="5">
    <location>
        <begin position="58"/>
        <end position="203"/>
    </location>
</feature>
<dbReference type="EMBL" id="JEMC01002199">
    <property type="protein sequence ID" value="KYF89841.1"/>
    <property type="molecule type" value="Genomic_DNA"/>
</dbReference>
<dbReference type="Proteomes" id="UP000075515">
    <property type="component" value="Unassembled WGS sequence"/>
</dbReference>
<dbReference type="AlphaFoldDB" id="A0A150SBP6"/>
<dbReference type="InterPro" id="IPR006946">
    <property type="entry name" value="DGR2-like_dom"/>
</dbReference>
<evidence type="ECO:0000256" key="1">
    <source>
        <dbReference type="ARBA" id="ARBA00004613"/>
    </source>
</evidence>
<feature type="domain" description="Carbohydrate-binding module family 96" evidence="6">
    <location>
        <begin position="261"/>
        <end position="411"/>
    </location>
</feature>
<feature type="signal peptide" evidence="4">
    <location>
        <begin position="1"/>
        <end position="29"/>
    </location>
</feature>
<dbReference type="GO" id="GO:0007155">
    <property type="term" value="P:cell adhesion"/>
    <property type="evidence" value="ECO:0007669"/>
    <property type="project" value="InterPro"/>
</dbReference>
<evidence type="ECO:0000256" key="2">
    <source>
        <dbReference type="ARBA" id="ARBA00022525"/>
    </source>
</evidence>
<evidence type="ECO:0000259" key="6">
    <source>
        <dbReference type="Pfam" id="PF24517"/>
    </source>
</evidence>
<evidence type="ECO:0000259" key="5">
    <source>
        <dbReference type="Pfam" id="PF04862"/>
    </source>
</evidence>
<feature type="chain" id="PRO_5007568859" evidence="4">
    <location>
        <begin position="30"/>
        <end position="417"/>
    </location>
</feature>
<dbReference type="GO" id="GO:0005509">
    <property type="term" value="F:calcium ion binding"/>
    <property type="evidence" value="ECO:0007669"/>
    <property type="project" value="InterPro"/>
</dbReference>
<name>A0A150SBP6_SORCE</name>
<dbReference type="InterPro" id="IPR003367">
    <property type="entry name" value="Thrombospondin_3-like_rpt"/>
</dbReference>
<protein>
    <submittedName>
        <fullName evidence="7">Sugar-binding protein</fullName>
    </submittedName>
</protein>
<dbReference type="Pfam" id="PF02412">
    <property type="entry name" value="TSP_3"/>
    <property type="match status" value="1"/>
</dbReference>
<comment type="subcellular location">
    <subcellularLocation>
        <location evidence="1">Secreted</location>
    </subcellularLocation>
</comment>
<keyword evidence="2" id="KW-0964">Secreted</keyword>
<dbReference type="SUPFAM" id="SSF49785">
    <property type="entry name" value="Galactose-binding domain-like"/>
    <property type="match status" value="1"/>
</dbReference>
<dbReference type="InterPro" id="IPR008979">
    <property type="entry name" value="Galactose-bd-like_sf"/>
</dbReference>
<dbReference type="InterPro" id="IPR055372">
    <property type="entry name" value="CBM96"/>
</dbReference>
<dbReference type="Pfam" id="PF24517">
    <property type="entry name" value="CBM96"/>
    <property type="match status" value="1"/>
</dbReference>
<sequence length="417" mass="43378">MRTTYPSISVSVSVSVLALASMISGCMAAAEPHEDNDEAVGEGAAALVSCSVLPSGDIVRNGSFEEPNVTRNNSAIYSSINGWQAAYGQIQIHDHASGMSPAHGEQHVELDASNSSGIYQDLTTVPGAAYQLRFAFAARPGTSANQNVLGVVWGGQQVATLTTASSAWVYYTYTLVASGATTRLQFNDLGLSNGQGTLLDRVTVVAADTDQDGVFDSCDNCPAVPNPSQADADNDGIGNACEPPVQSQCVVVQRGTNGSVADAHVQPGVSWPYGDYPYVVLNTLPEGPQVGLLAFDLSFIPAGADVDSATLSLSHAWKASAGTIELHRVNGPWQESTVHAGNFPGYNAAVEATISTVAADAVATANVAALVQTWVDGAQPNHGIALQDVNGRTDIRSSEQPNVAVRPKLEVCYTSAQ</sequence>
<proteinExistence type="predicted"/>
<evidence type="ECO:0000313" key="7">
    <source>
        <dbReference type="EMBL" id="KYF89841.1"/>
    </source>
</evidence>
<dbReference type="NCBIfam" id="NF033679">
    <property type="entry name" value="DNRLRE_dom"/>
    <property type="match status" value="1"/>
</dbReference>
<keyword evidence="3 4" id="KW-0732">Signal</keyword>